<dbReference type="PANTHER" id="PTHR46033:SF8">
    <property type="entry name" value="PROTEIN MAINTENANCE OF MERISTEMS-LIKE"/>
    <property type="match status" value="1"/>
</dbReference>
<dbReference type="InterPro" id="IPR044824">
    <property type="entry name" value="MAIN-like"/>
</dbReference>
<sequence>MDIDDDILSMDPRPRDPSRLHLQSTHRSLVVWDLIGGVLFTDHSGGQVQCMYIPLIHDLGKCAKLSWGSAMLAFLDMELCKACHKDKDEIAGYLLLLQLWAWSRLHSLAPIPRGPSLDNAHIWGDLAGPHDLM</sequence>
<evidence type="ECO:0000313" key="3">
    <source>
        <dbReference type="Proteomes" id="UP001237642"/>
    </source>
</evidence>
<accession>A0AAD8J227</accession>
<evidence type="ECO:0000259" key="1">
    <source>
        <dbReference type="Pfam" id="PF10536"/>
    </source>
</evidence>
<organism evidence="2 3">
    <name type="scientific">Heracleum sosnowskyi</name>
    <dbReference type="NCBI Taxonomy" id="360622"/>
    <lineage>
        <taxon>Eukaryota</taxon>
        <taxon>Viridiplantae</taxon>
        <taxon>Streptophyta</taxon>
        <taxon>Embryophyta</taxon>
        <taxon>Tracheophyta</taxon>
        <taxon>Spermatophyta</taxon>
        <taxon>Magnoliopsida</taxon>
        <taxon>eudicotyledons</taxon>
        <taxon>Gunneridae</taxon>
        <taxon>Pentapetalae</taxon>
        <taxon>asterids</taxon>
        <taxon>campanulids</taxon>
        <taxon>Apiales</taxon>
        <taxon>Apiaceae</taxon>
        <taxon>Apioideae</taxon>
        <taxon>apioid superclade</taxon>
        <taxon>Tordylieae</taxon>
        <taxon>Tordyliinae</taxon>
        <taxon>Heracleum</taxon>
    </lineage>
</organism>
<reference evidence="2" key="2">
    <citation type="submission" date="2023-05" db="EMBL/GenBank/DDBJ databases">
        <authorList>
            <person name="Schelkunov M.I."/>
        </authorList>
    </citation>
    <scope>NUCLEOTIDE SEQUENCE</scope>
    <source>
        <strain evidence="2">Hsosn_3</strain>
        <tissue evidence="2">Leaf</tissue>
    </source>
</reference>
<evidence type="ECO:0000313" key="2">
    <source>
        <dbReference type="EMBL" id="KAK1394871.1"/>
    </source>
</evidence>
<protein>
    <recommendedName>
        <fullName evidence="1">Aminotransferase-like plant mobile domain-containing protein</fullName>
    </recommendedName>
</protein>
<dbReference type="Pfam" id="PF10536">
    <property type="entry name" value="PMD"/>
    <property type="match status" value="1"/>
</dbReference>
<dbReference type="EMBL" id="JAUIZM010000003">
    <property type="protein sequence ID" value="KAK1394871.1"/>
    <property type="molecule type" value="Genomic_DNA"/>
</dbReference>
<dbReference type="Proteomes" id="UP001237642">
    <property type="component" value="Unassembled WGS sequence"/>
</dbReference>
<reference evidence="2" key="1">
    <citation type="submission" date="2023-02" db="EMBL/GenBank/DDBJ databases">
        <title>Genome of toxic invasive species Heracleum sosnowskyi carries increased number of genes despite the absence of recent whole-genome duplications.</title>
        <authorList>
            <person name="Schelkunov M."/>
            <person name="Shtratnikova V."/>
            <person name="Makarenko M."/>
            <person name="Klepikova A."/>
            <person name="Omelchenko D."/>
            <person name="Novikova G."/>
            <person name="Obukhova E."/>
            <person name="Bogdanov V."/>
            <person name="Penin A."/>
            <person name="Logacheva M."/>
        </authorList>
    </citation>
    <scope>NUCLEOTIDE SEQUENCE</scope>
    <source>
        <strain evidence="2">Hsosn_3</strain>
        <tissue evidence="2">Leaf</tissue>
    </source>
</reference>
<keyword evidence="3" id="KW-1185">Reference proteome</keyword>
<feature type="domain" description="Aminotransferase-like plant mobile" evidence="1">
    <location>
        <begin position="25"/>
        <end position="110"/>
    </location>
</feature>
<proteinExistence type="predicted"/>
<comment type="caution">
    <text evidence="2">The sequence shown here is derived from an EMBL/GenBank/DDBJ whole genome shotgun (WGS) entry which is preliminary data.</text>
</comment>
<gene>
    <name evidence="2" type="ORF">POM88_013927</name>
</gene>
<dbReference type="InterPro" id="IPR019557">
    <property type="entry name" value="AminoTfrase-like_pln_mobile"/>
</dbReference>
<dbReference type="AlphaFoldDB" id="A0AAD8J227"/>
<dbReference type="GO" id="GO:0010073">
    <property type="term" value="P:meristem maintenance"/>
    <property type="evidence" value="ECO:0007669"/>
    <property type="project" value="InterPro"/>
</dbReference>
<dbReference type="PANTHER" id="PTHR46033">
    <property type="entry name" value="PROTEIN MAIN-LIKE 2"/>
    <property type="match status" value="1"/>
</dbReference>
<name>A0AAD8J227_9APIA</name>